<gene>
    <name evidence="2" type="ORF">MKZ47_17915</name>
</gene>
<dbReference type="InterPro" id="IPR019302">
    <property type="entry name" value="CAP12/PCTIR_TIR_dom"/>
</dbReference>
<keyword evidence="3" id="KW-1185">Reference proteome</keyword>
<dbReference type="SUPFAM" id="SSF48452">
    <property type="entry name" value="TPR-like"/>
    <property type="match status" value="2"/>
</dbReference>
<name>A0ABT6U443_9GAMM</name>
<evidence type="ECO:0000313" key="2">
    <source>
        <dbReference type="EMBL" id="MDI4670948.1"/>
    </source>
</evidence>
<evidence type="ECO:0000259" key="1">
    <source>
        <dbReference type="Pfam" id="PF10137"/>
    </source>
</evidence>
<dbReference type="RefSeq" id="WP_175083594.1">
    <property type="nucleotide sequence ID" value="NZ_JAKUMG010000014.1"/>
</dbReference>
<reference evidence="2 3" key="1">
    <citation type="submission" date="2022-02" db="EMBL/GenBank/DDBJ databases">
        <title>Genome analysis of Beneficial Microorganisms for Coral consortium from Pocillopora damicornis.</title>
        <authorList>
            <person name="Rosado P.M."/>
            <person name="Cardoso P.M."/>
            <person name="Rosado J.G."/>
            <person name="Schultz J."/>
            <person name="Rocha U."/>
            <person name="Costa T.K."/>
            <person name="Peixoto R.S."/>
        </authorList>
    </citation>
    <scope>NUCLEOTIDE SEQUENCE [LARGE SCALE GENOMIC DNA]</scope>
    <source>
        <strain evidence="2 3">BMC5</strain>
    </source>
</reference>
<sequence length="488" mass="55409">MKPKIFIGSSVEGLSVAYAIQQNLTHDAEPTVWDQGIFDLSQTTMESLTKAVDESDFGVFVFSPDDVTKMRGSDHNTVRDNVIFEFGLFTGTLGRDRVFFVRPDGCDLHLPTDLLGITPGVYNPHREDGRLQAATGPACNQIREAMKKLPIISSTDIKKESDESKEKNTETNSEWLSDLFDDNYSEARKKLKVAMENKTGEDLLVDNAWMAYIDFKEDEVIGLDKLLQLASDNMESKTVLSIVSRMFSWENYYDQALDMVNRALEKYEDDTGLLVLKSSYLTSIDEKEDAIALLSNKKFATNPDIAVALSEIYEDDDLDKAIEVIHSAYIKYPNNKEVVYKYARLLQEKDCNKEALYLLNFLCTGNPKNVTYLGYLSNTCLQLNLYDKAMLTLKKANELAKEKEAWLLHNVGNLLKNKGFYSESEKWLRKGLEIEPSSEYAHDRLSKAIKSQNEEKDKFSALCKEGKSLIRNRNKVEDKPNNQSQSDA</sequence>
<dbReference type="Proteomes" id="UP001156974">
    <property type="component" value="Unassembled WGS sequence"/>
</dbReference>
<dbReference type="Pfam" id="PF10137">
    <property type="entry name" value="CAP12-PCTIR_TIR"/>
    <property type="match status" value="1"/>
</dbReference>
<comment type="caution">
    <text evidence="2">The sequence shown here is derived from an EMBL/GenBank/DDBJ whole genome shotgun (WGS) entry which is preliminary data.</text>
</comment>
<proteinExistence type="predicted"/>
<dbReference type="EMBL" id="JAKUMG010000014">
    <property type="protein sequence ID" value="MDI4670948.1"/>
    <property type="molecule type" value="Genomic_DNA"/>
</dbReference>
<evidence type="ECO:0000313" key="3">
    <source>
        <dbReference type="Proteomes" id="UP001156974"/>
    </source>
</evidence>
<dbReference type="InterPro" id="IPR011990">
    <property type="entry name" value="TPR-like_helical_dom_sf"/>
</dbReference>
<accession>A0ABT6U443</accession>
<organism evidence="2 3">
    <name type="scientific">Pseudoalteromonas shioyasakiensis</name>
    <dbReference type="NCBI Taxonomy" id="1190813"/>
    <lineage>
        <taxon>Bacteria</taxon>
        <taxon>Pseudomonadati</taxon>
        <taxon>Pseudomonadota</taxon>
        <taxon>Gammaproteobacteria</taxon>
        <taxon>Alteromonadales</taxon>
        <taxon>Pseudoalteromonadaceae</taxon>
        <taxon>Pseudoalteromonas</taxon>
    </lineage>
</organism>
<dbReference type="Gene3D" id="1.25.40.10">
    <property type="entry name" value="Tetratricopeptide repeat domain"/>
    <property type="match status" value="1"/>
</dbReference>
<protein>
    <submittedName>
        <fullName evidence="2">Nucleotide-binding protein</fullName>
    </submittedName>
</protein>
<feature type="domain" description="CD-NTase-associated protein 12/Pycsar effector protein TIR" evidence="1">
    <location>
        <begin position="4"/>
        <end position="122"/>
    </location>
</feature>